<reference evidence="3" key="1">
    <citation type="journal article" date="2019" name="Int. J. Syst. Evol. Microbiol.">
        <title>The Global Catalogue of Microorganisms (GCM) 10K type strain sequencing project: providing services to taxonomists for standard genome sequencing and annotation.</title>
        <authorList>
            <consortium name="The Broad Institute Genomics Platform"/>
            <consortium name="The Broad Institute Genome Sequencing Center for Infectious Disease"/>
            <person name="Wu L."/>
            <person name="Ma J."/>
        </authorList>
    </citation>
    <scope>NUCLEOTIDE SEQUENCE [LARGE SCALE GENOMIC DNA]</scope>
    <source>
        <strain evidence="3">JCM 17805</strain>
    </source>
</reference>
<feature type="signal peptide" evidence="1">
    <location>
        <begin position="1"/>
        <end position="24"/>
    </location>
</feature>
<evidence type="ECO:0000313" key="2">
    <source>
        <dbReference type="EMBL" id="GAA4648341.1"/>
    </source>
</evidence>
<organism evidence="2 3">
    <name type="scientific">Kistimonas scapharcae</name>
    <dbReference type="NCBI Taxonomy" id="1036133"/>
    <lineage>
        <taxon>Bacteria</taxon>
        <taxon>Pseudomonadati</taxon>
        <taxon>Pseudomonadota</taxon>
        <taxon>Gammaproteobacteria</taxon>
        <taxon>Oceanospirillales</taxon>
        <taxon>Endozoicomonadaceae</taxon>
        <taxon>Kistimonas</taxon>
    </lineage>
</organism>
<proteinExistence type="predicted"/>
<dbReference type="Proteomes" id="UP001500604">
    <property type="component" value="Unassembled WGS sequence"/>
</dbReference>
<evidence type="ECO:0000313" key="3">
    <source>
        <dbReference type="Proteomes" id="UP001500604"/>
    </source>
</evidence>
<dbReference type="RefSeq" id="WP_345193897.1">
    <property type="nucleotide sequence ID" value="NZ_BAABFL010000064.1"/>
</dbReference>
<sequence length="199" mass="21938">MKLLKINTLFLCLLTAVISINSQADDNPASPATNDTIDQMESAQRALLDHYEANITITNNSQFTLLFTGCNPVEGKKSRCTVNEPSVADPHATLYVGTAKSSKHGPSGDFTFIAEHLGAIPFKLNYQFNKDTRLTHLQINATASEPSPLRFSIDTESCTNNPDAQGIMRCCNFDRSRHTLHKNYEYQCTLPVTAELASP</sequence>
<dbReference type="EMBL" id="BAABFL010000064">
    <property type="protein sequence ID" value="GAA4648341.1"/>
    <property type="molecule type" value="Genomic_DNA"/>
</dbReference>
<name>A0ABP8UWQ4_9GAMM</name>
<keyword evidence="3" id="KW-1185">Reference proteome</keyword>
<comment type="caution">
    <text evidence="2">The sequence shown here is derived from an EMBL/GenBank/DDBJ whole genome shotgun (WGS) entry which is preliminary data.</text>
</comment>
<accession>A0ABP8UWQ4</accession>
<protein>
    <submittedName>
        <fullName evidence="2">Uncharacterized protein</fullName>
    </submittedName>
</protein>
<evidence type="ECO:0000256" key="1">
    <source>
        <dbReference type="SAM" id="SignalP"/>
    </source>
</evidence>
<keyword evidence="1" id="KW-0732">Signal</keyword>
<feature type="chain" id="PRO_5045357210" evidence="1">
    <location>
        <begin position="25"/>
        <end position="199"/>
    </location>
</feature>
<gene>
    <name evidence="2" type="ORF">GCM10023116_06080</name>
</gene>